<evidence type="ECO:0000313" key="1">
    <source>
        <dbReference type="EMBL" id="MBP1840117.1"/>
    </source>
</evidence>
<dbReference type="EMBL" id="JAUSUU010000006">
    <property type="protein sequence ID" value="MDQ0335717.1"/>
    <property type="molecule type" value="Genomic_DNA"/>
</dbReference>
<protein>
    <recommendedName>
        <fullName evidence="5">TonB-dependent receptor plug domain-containing protein</fullName>
    </recommendedName>
</protein>
<accession>A0A9X0YMT7</accession>
<dbReference type="RefSeq" id="WP_057782197.1">
    <property type="nucleotide sequence ID" value="NZ_JAGGJQ010000005.1"/>
</dbReference>
<dbReference type="EMBL" id="JAGGJQ010000005">
    <property type="protein sequence ID" value="MBP1840117.1"/>
    <property type="molecule type" value="Genomic_DNA"/>
</dbReference>
<evidence type="ECO:0000313" key="4">
    <source>
        <dbReference type="Proteomes" id="UP001231587"/>
    </source>
</evidence>
<reference evidence="1" key="1">
    <citation type="submission" date="2021-03" db="EMBL/GenBank/DDBJ databases">
        <title>Genomic Encyclopedia of Type Strains, Phase IV (KMG-IV): sequencing the most valuable type-strain genomes for metagenomic binning, comparative biology and taxonomic classification.</title>
        <authorList>
            <person name="Goeker M."/>
        </authorList>
    </citation>
    <scope>NUCLEOTIDE SEQUENCE</scope>
    <source>
        <strain evidence="1">DSM 15523</strain>
        <strain evidence="2 4">DSM 16476</strain>
    </source>
</reference>
<dbReference type="OrthoDB" id="7432683at2"/>
<dbReference type="Pfam" id="PF13715">
    <property type="entry name" value="CarbopepD_reg_2"/>
    <property type="match status" value="1"/>
</dbReference>
<evidence type="ECO:0000313" key="2">
    <source>
        <dbReference type="EMBL" id="MDQ0335717.1"/>
    </source>
</evidence>
<sequence length="213" mass="23835">MKPTERGAFCSACQKTVIDYTQATPAQLRDLLKQKQPVCGKFKPELLDVPITKPHPKWYSKLGLYLGVSSLFLISPAIFSQVQHTPQPTRIAPTATEKENGITNPEPVLDSIRLEGIVSDANWPLPGVNIFLKGRSEGVISDFDGRFSITIPKTVLKHEPVLICSSLGYETKELTITDLTQPIKIELSEELVTIGEVVVVKQNVFHRIRNWFR</sequence>
<name>A0A9X0YMT7_9FLAO</name>
<proteinExistence type="predicted"/>
<organism evidence="1 3">
    <name type="scientific">Formosa algae</name>
    <dbReference type="NCBI Taxonomy" id="225843"/>
    <lineage>
        <taxon>Bacteria</taxon>
        <taxon>Pseudomonadati</taxon>
        <taxon>Bacteroidota</taxon>
        <taxon>Flavobacteriia</taxon>
        <taxon>Flavobacteriales</taxon>
        <taxon>Flavobacteriaceae</taxon>
        <taxon>Formosa</taxon>
    </lineage>
</organism>
<comment type="caution">
    <text evidence="1">The sequence shown here is derived from an EMBL/GenBank/DDBJ whole genome shotgun (WGS) entry which is preliminary data.</text>
</comment>
<evidence type="ECO:0000313" key="3">
    <source>
        <dbReference type="Proteomes" id="UP001138672"/>
    </source>
</evidence>
<dbReference type="InterPro" id="IPR008969">
    <property type="entry name" value="CarboxyPept-like_regulatory"/>
</dbReference>
<evidence type="ECO:0008006" key="5">
    <source>
        <dbReference type="Google" id="ProtNLM"/>
    </source>
</evidence>
<gene>
    <name evidence="1" type="ORF">J2Z56_002044</name>
    <name evidence="2" type="ORF">J2Z57_002168</name>
</gene>
<dbReference type="SUPFAM" id="SSF49464">
    <property type="entry name" value="Carboxypeptidase regulatory domain-like"/>
    <property type="match status" value="1"/>
</dbReference>
<dbReference type="Proteomes" id="UP001138672">
    <property type="component" value="Unassembled WGS sequence"/>
</dbReference>
<dbReference type="Proteomes" id="UP001231587">
    <property type="component" value="Unassembled WGS sequence"/>
</dbReference>
<keyword evidence="4" id="KW-1185">Reference proteome</keyword>
<dbReference type="AlphaFoldDB" id="A0A9X0YMT7"/>